<dbReference type="InterPro" id="IPR052892">
    <property type="entry name" value="NA-targeting_endonuclease"/>
</dbReference>
<protein>
    <submittedName>
        <fullName evidence="3">HNH endonuclease</fullName>
    </submittedName>
</protein>
<sequence>MASKALPRGRSRMSARKLDAPPAAPTPPLGAGRACAVLVLNASYEPMGVVSVRRAVILLLTAKASCVADGDGLLHSARHELPVPSVVRLNRYVRVPYRPQVTLTRRAVFARDGGRCAYCRGPAETIDHVHPRSRGGRHVWENVVAACARCNHAKGSRTLAELGWTPHVVPAAPRGVAWRVLGHRASDPRWADWVETSQTAHAGVDERAA</sequence>
<evidence type="ECO:0000259" key="2">
    <source>
        <dbReference type="SMART" id="SM00507"/>
    </source>
</evidence>
<gene>
    <name evidence="3" type="ORF">GCM10010201_32560</name>
</gene>
<dbReference type="Pfam" id="PF01844">
    <property type="entry name" value="HNH"/>
    <property type="match status" value="1"/>
</dbReference>
<comment type="caution">
    <text evidence="3">The sequence shown here is derived from an EMBL/GenBank/DDBJ whole genome shotgun (WGS) entry which is preliminary data.</text>
</comment>
<evidence type="ECO:0000313" key="4">
    <source>
        <dbReference type="Proteomes" id="UP001499978"/>
    </source>
</evidence>
<keyword evidence="3" id="KW-0378">Hydrolase</keyword>
<keyword evidence="3" id="KW-0540">Nuclease</keyword>
<dbReference type="InterPro" id="IPR002711">
    <property type="entry name" value="HNH"/>
</dbReference>
<name>A0ABN3NRT6_9ACTN</name>
<dbReference type="CDD" id="cd00085">
    <property type="entry name" value="HNHc"/>
    <property type="match status" value="1"/>
</dbReference>
<keyword evidence="4" id="KW-1185">Reference proteome</keyword>
<accession>A0ABN3NRT6</accession>
<keyword evidence="3" id="KW-0255">Endonuclease</keyword>
<dbReference type="InterPro" id="IPR003615">
    <property type="entry name" value="HNH_nuc"/>
</dbReference>
<organism evidence="3 4">
    <name type="scientific">Pilimelia columellifera subsp. columellifera</name>
    <dbReference type="NCBI Taxonomy" id="706583"/>
    <lineage>
        <taxon>Bacteria</taxon>
        <taxon>Bacillati</taxon>
        <taxon>Actinomycetota</taxon>
        <taxon>Actinomycetes</taxon>
        <taxon>Micromonosporales</taxon>
        <taxon>Micromonosporaceae</taxon>
        <taxon>Pilimelia</taxon>
    </lineage>
</organism>
<dbReference type="PANTHER" id="PTHR33877">
    <property type="entry name" value="SLL1193 PROTEIN"/>
    <property type="match status" value="1"/>
</dbReference>
<feature type="domain" description="HNH nuclease" evidence="2">
    <location>
        <begin position="103"/>
        <end position="152"/>
    </location>
</feature>
<dbReference type="SMART" id="SM00507">
    <property type="entry name" value="HNHc"/>
    <property type="match status" value="1"/>
</dbReference>
<evidence type="ECO:0000256" key="1">
    <source>
        <dbReference type="SAM" id="MobiDB-lite"/>
    </source>
</evidence>
<dbReference type="PANTHER" id="PTHR33877:SF2">
    <property type="entry name" value="OS07G0170200 PROTEIN"/>
    <property type="match status" value="1"/>
</dbReference>
<dbReference type="Proteomes" id="UP001499978">
    <property type="component" value="Unassembled WGS sequence"/>
</dbReference>
<reference evidence="3 4" key="1">
    <citation type="journal article" date="2019" name="Int. J. Syst. Evol. Microbiol.">
        <title>The Global Catalogue of Microorganisms (GCM) 10K type strain sequencing project: providing services to taxonomists for standard genome sequencing and annotation.</title>
        <authorList>
            <consortium name="The Broad Institute Genomics Platform"/>
            <consortium name="The Broad Institute Genome Sequencing Center for Infectious Disease"/>
            <person name="Wu L."/>
            <person name="Ma J."/>
        </authorList>
    </citation>
    <scope>NUCLEOTIDE SEQUENCE [LARGE SCALE GENOMIC DNA]</scope>
    <source>
        <strain evidence="3 4">JCM 3367</strain>
    </source>
</reference>
<feature type="region of interest" description="Disordered" evidence="1">
    <location>
        <begin position="1"/>
        <end position="25"/>
    </location>
</feature>
<proteinExistence type="predicted"/>
<dbReference type="GO" id="GO:0004519">
    <property type="term" value="F:endonuclease activity"/>
    <property type="evidence" value="ECO:0007669"/>
    <property type="project" value="UniProtKB-KW"/>
</dbReference>
<dbReference type="EMBL" id="BAAARY010000021">
    <property type="protein sequence ID" value="GAA2530594.1"/>
    <property type="molecule type" value="Genomic_DNA"/>
</dbReference>
<dbReference type="Gene3D" id="1.10.30.50">
    <property type="match status" value="1"/>
</dbReference>
<evidence type="ECO:0000313" key="3">
    <source>
        <dbReference type="EMBL" id="GAA2530594.1"/>
    </source>
</evidence>